<comment type="similarity">
    <text evidence="1 3">Belongs to the short-chain dehydrogenases/reductases (SDR) family.</text>
</comment>
<dbReference type="Pfam" id="PF00106">
    <property type="entry name" value="adh_short"/>
    <property type="match status" value="1"/>
</dbReference>
<dbReference type="Gene3D" id="3.40.50.720">
    <property type="entry name" value="NAD(P)-binding Rossmann-like Domain"/>
    <property type="match status" value="1"/>
</dbReference>
<dbReference type="PANTHER" id="PTHR43976:SF16">
    <property type="entry name" value="SHORT-CHAIN DEHYDROGENASE_REDUCTASE FAMILY PROTEIN"/>
    <property type="match status" value="1"/>
</dbReference>
<evidence type="ECO:0000313" key="5">
    <source>
        <dbReference type="EMBL" id="GAA0929183.1"/>
    </source>
</evidence>
<reference evidence="6" key="1">
    <citation type="journal article" date="2019" name="Int. J. Syst. Evol. Microbiol.">
        <title>The Global Catalogue of Microorganisms (GCM) 10K type strain sequencing project: providing services to taxonomists for standard genome sequencing and annotation.</title>
        <authorList>
            <consortium name="The Broad Institute Genomics Platform"/>
            <consortium name="The Broad Institute Genome Sequencing Center for Infectious Disease"/>
            <person name="Wu L."/>
            <person name="Ma J."/>
        </authorList>
    </citation>
    <scope>NUCLEOTIDE SEQUENCE [LARGE SCALE GENOMIC DNA]</scope>
    <source>
        <strain evidence="6">JCM 11117</strain>
    </source>
</reference>
<evidence type="ECO:0000259" key="4">
    <source>
        <dbReference type="SMART" id="SM00822"/>
    </source>
</evidence>
<sequence>MTSNESRVWFITGASRGFGRLWTEAVLRRGDRVAATARDLRTLDDLAAAHGDAFLPLRLDVTDRDAVFEAVRRTADRFGHIDVVVNNAGYGHFGAVEELTEDEVRDQMETNFFGALWVLQAALPVMREQGAGHLVNVTSEGGVRAYPGIGAYHASKWAVEGLTESLAQEVRDFGIHVTNIEPGPYETGWLPVGSRHSAPHPAYDRMRADAGGFELGDPAATVPALFAVVDADEPPRRVFFGRSFEAVRDQHLERIAEWERWQDVALAAFGTIVAVG</sequence>
<protein>
    <submittedName>
        <fullName evidence="5">SDR family NAD(P)-dependent oxidoreductase</fullName>
    </submittedName>
</protein>
<evidence type="ECO:0000256" key="2">
    <source>
        <dbReference type="ARBA" id="ARBA00023002"/>
    </source>
</evidence>
<proteinExistence type="inferred from homology"/>
<dbReference type="InterPro" id="IPR051911">
    <property type="entry name" value="SDR_oxidoreductase"/>
</dbReference>
<dbReference type="SUPFAM" id="SSF51735">
    <property type="entry name" value="NAD(P)-binding Rossmann-fold domains"/>
    <property type="match status" value="1"/>
</dbReference>
<keyword evidence="2" id="KW-0560">Oxidoreductase</keyword>
<dbReference type="InterPro" id="IPR002347">
    <property type="entry name" value="SDR_fam"/>
</dbReference>
<feature type="domain" description="Ketoreductase" evidence="4">
    <location>
        <begin position="7"/>
        <end position="187"/>
    </location>
</feature>
<keyword evidence="6" id="KW-1185">Reference proteome</keyword>
<evidence type="ECO:0000256" key="1">
    <source>
        <dbReference type="ARBA" id="ARBA00006484"/>
    </source>
</evidence>
<dbReference type="PRINTS" id="PR00080">
    <property type="entry name" value="SDRFAMILY"/>
</dbReference>
<dbReference type="SMART" id="SM00822">
    <property type="entry name" value="PKS_KR"/>
    <property type="match status" value="1"/>
</dbReference>
<dbReference type="InterPro" id="IPR036291">
    <property type="entry name" value="NAD(P)-bd_dom_sf"/>
</dbReference>
<dbReference type="EMBL" id="BAAAHP010000045">
    <property type="protein sequence ID" value="GAA0929183.1"/>
    <property type="molecule type" value="Genomic_DNA"/>
</dbReference>
<gene>
    <name evidence="5" type="ORF">GCM10009559_15810</name>
</gene>
<comment type="caution">
    <text evidence="5">The sequence shown here is derived from an EMBL/GenBank/DDBJ whole genome shotgun (WGS) entry which is preliminary data.</text>
</comment>
<dbReference type="CDD" id="cd05374">
    <property type="entry name" value="17beta-HSD-like_SDR_c"/>
    <property type="match status" value="1"/>
</dbReference>
<dbReference type="PRINTS" id="PR00081">
    <property type="entry name" value="GDHRDH"/>
</dbReference>
<name>A0ABP4A253_9PSEU</name>
<organism evidence="5 6">
    <name type="scientific">Pseudonocardia zijingensis</name>
    <dbReference type="NCBI Taxonomy" id="153376"/>
    <lineage>
        <taxon>Bacteria</taxon>
        <taxon>Bacillati</taxon>
        <taxon>Actinomycetota</taxon>
        <taxon>Actinomycetes</taxon>
        <taxon>Pseudonocardiales</taxon>
        <taxon>Pseudonocardiaceae</taxon>
        <taxon>Pseudonocardia</taxon>
    </lineage>
</organism>
<dbReference type="InterPro" id="IPR057326">
    <property type="entry name" value="KR_dom"/>
</dbReference>
<dbReference type="PANTHER" id="PTHR43976">
    <property type="entry name" value="SHORT CHAIN DEHYDROGENASE"/>
    <property type="match status" value="1"/>
</dbReference>
<evidence type="ECO:0000256" key="3">
    <source>
        <dbReference type="RuleBase" id="RU000363"/>
    </source>
</evidence>
<dbReference type="RefSeq" id="WP_343940526.1">
    <property type="nucleotide sequence ID" value="NZ_BAAAHP010000045.1"/>
</dbReference>
<dbReference type="NCBIfam" id="NF006114">
    <property type="entry name" value="PRK08263.1"/>
    <property type="match status" value="1"/>
</dbReference>
<accession>A0ABP4A253</accession>
<dbReference type="Proteomes" id="UP001499967">
    <property type="component" value="Unassembled WGS sequence"/>
</dbReference>
<evidence type="ECO:0000313" key="6">
    <source>
        <dbReference type="Proteomes" id="UP001499967"/>
    </source>
</evidence>